<sequence>MREGILFCTDPFISSELANPERLQELRLIFETPPLYGSDIDWKTYAAYEAEATLYVYLSSLPEPLIHREFAERLWRFLSKYSHSEVQVFRDVLATLQKSRHHLVTFLLVVFARWVSKKSPIVLLADPQTVIMQIARRYHRVFSSLEHGADTVDHEIQLLAFMIENGDRLEEYETKWRIQ</sequence>
<dbReference type="InterPro" id="IPR008936">
    <property type="entry name" value="Rho_GTPase_activation_prot"/>
</dbReference>
<dbReference type="Pfam" id="PF00620">
    <property type="entry name" value="RhoGAP"/>
    <property type="match status" value="1"/>
</dbReference>
<evidence type="ECO:0000259" key="1">
    <source>
        <dbReference type="Pfam" id="PF00620"/>
    </source>
</evidence>
<dbReference type="InterPro" id="IPR000198">
    <property type="entry name" value="RhoGAP_dom"/>
</dbReference>
<dbReference type="SUPFAM" id="SSF48350">
    <property type="entry name" value="GTPase activation domain, GAP"/>
    <property type="match status" value="1"/>
</dbReference>
<reference evidence="2" key="1">
    <citation type="journal article" date="2020" name="Stud. Mycol.">
        <title>101 Dothideomycetes genomes: a test case for predicting lifestyles and emergence of pathogens.</title>
        <authorList>
            <person name="Haridas S."/>
            <person name="Albert R."/>
            <person name="Binder M."/>
            <person name="Bloem J."/>
            <person name="Labutti K."/>
            <person name="Salamov A."/>
            <person name="Andreopoulos B."/>
            <person name="Baker S."/>
            <person name="Barry K."/>
            <person name="Bills G."/>
            <person name="Bluhm B."/>
            <person name="Cannon C."/>
            <person name="Castanera R."/>
            <person name="Culley D."/>
            <person name="Daum C."/>
            <person name="Ezra D."/>
            <person name="Gonzalez J."/>
            <person name="Henrissat B."/>
            <person name="Kuo A."/>
            <person name="Liang C."/>
            <person name="Lipzen A."/>
            <person name="Lutzoni F."/>
            <person name="Magnuson J."/>
            <person name="Mondo S."/>
            <person name="Nolan M."/>
            <person name="Ohm R."/>
            <person name="Pangilinan J."/>
            <person name="Park H.-J."/>
            <person name="Ramirez L."/>
            <person name="Alfaro M."/>
            <person name="Sun H."/>
            <person name="Tritt A."/>
            <person name="Yoshinaga Y."/>
            <person name="Zwiers L.-H."/>
            <person name="Turgeon B."/>
            <person name="Goodwin S."/>
            <person name="Spatafora J."/>
            <person name="Crous P."/>
            <person name="Grigoriev I."/>
        </authorList>
    </citation>
    <scope>NUCLEOTIDE SEQUENCE</scope>
    <source>
        <strain evidence="2">CBS 122681</strain>
    </source>
</reference>
<organism evidence="2 3">
    <name type="scientific">Lophiostoma macrostomum CBS 122681</name>
    <dbReference type="NCBI Taxonomy" id="1314788"/>
    <lineage>
        <taxon>Eukaryota</taxon>
        <taxon>Fungi</taxon>
        <taxon>Dikarya</taxon>
        <taxon>Ascomycota</taxon>
        <taxon>Pezizomycotina</taxon>
        <taxon>Dothideomycetes</taxon>
        <taxon>Pleosporomycetidae</taxon>
        <taxon>Pleosporales</taxon>
        <taxon>Lophiostomataceae</taxon>
        <taxon>Lophiostoma</taxon>
    </lineage>
</organism>
<dbReference type="GO" id="GO:0007165">
    <property type="term" value="P:signal transduction"/>
    <property type="evidence" value="ECO:0007669"/>
    <property type="project" value="InterPro"/>
</dbReference>
<name>A0A6A6THG0_9PLEO</name>
<protein>
    <recommendedName>
        <fullName evidence="1">Rho-GAP domain-containing protein</fullName>
    </recommendedName>
</protein>
<gene>
    <name evidence="2" type="ORF">K491DRAFT_713260</name>
</gene>
<dbReference type="OrthoDB" id="524326at2759"/>
<dbReference type="EMBL" id="MU004312">
    <property type="protein sequence ID" value="KAF2658781.1"/>
    <property type="molecule type" value="Genomic_DNA"/>
</dbReference>
<accession>A0A6A6THG0</accession>
<dbReference type="AlphaFoldDB" id="A0A6A6THG0"/>
<proteinExistence type="predicted"/>
<evidence type="ECO:0000313" key="3">
    <source>
        <dbReference type="Proteomes" id="UP000799324"/>
    </source>
</evidence>
<dbReference type="Gene3D" id="1.10.555.10">
    <property type="entry name" value="Rho GTPase activation protein"/>
    <property type="match status" value="1"/>
</dbReference>
<keyword evidence="3" id="KW-1185">Reference proteome</keyword>
<evidence type="ECO:0000313" key="2">
    <source>
        <dbReference type="EMBL" id="KAF2658781.1"/>
    </source>
</evidence>
<dbReference type="Proteomes" id="UP000799324">
    <property type="component" value="Unassembled WGS sequence"/>
</dbReference>
<feature type="domain" description="Rho-GAP" evidence="1">
    <location>
        <begin position="19"/>
        <end position="113"/>
    </location>
</feature>